<comment type="caution">
    <text evidence="5">The sequence shown here is derived from an EMBL/GenBank/DDBJ whole genome shotgun (WGS) entry which is preliminary data.</text>
</comment>
<reference evidence="5" key="1">
    <citation type="submission" date="2021-01" db="EMBL/GenBank/DDBJ databases">
        <title>Phytophthora aleatoria, a newly-described species from Pinus radiata is distinct from Phytophthora cactorum isolates based on comparative genomics.</title>
        <authorList>
            <person name="Mcdougal R."/>
            <person name="Panda P."/>
            <person name="Williams N."/>
            <person name="Studholme D.J."/>
        </authorList>
    </citation>
    <scope>NUCLEOTIDE SEQUENCE</scope>
    <source>
        <strain evidence="5">NZFS 3830</strain>
    </source>
</reference>
<feature type="domain" description="BED-type" evidence="4">
    <location>
        <begin position="13"/>
        <end position="47"/>
    </location>
</feature>
<name>A0A8T1U4B1_9STRA</name>
<dbReference type="PANTHER" id="PTHR40866">
    <property type="entry name" value="BED-TYPE DOMAIN-CONTAINING PROTEIN"/>
    <property type="match status" value="1"/>
</dbReference>
<dbReference type="VEuPathDB" id="FungiDB:PC110_g18825"/>
<dbReference type="OrthoDB" id="103481at2759"/>
<protein>
    <recommendedName>
        <fullName evidence="4">BED-type domain-containing protein</fullName>
    </recommendedName>
</protein>
<evidence type="ECO:0000259" key="4">
    <source>
        <dbReference type="Pfam" id="PF02892"/>
    </source>
</evidence>
<evidence type="ECO:0000313" key="6">
    <source>
        <dbReference type="Proteomes" id="UP000688947"/>
    </source>
</evidence>
<dbReference type="InterPro" id="IPR003656">
    <property type="entry name" value="Znf_BED"/>
</dbReference>
<dbReference type="AlphaFoldDB" id="A0A8T1U4B1"/>
<evidence type="ECO:0000256" key="3">
    <source>
        <dbReference type="ARBA" id="ARBA00022833"/>
    </source>
</evidence>
<gene>
    <name evidence="5" type="ORF">JG687_00012849</name>
</gene>
<evidence type="ECO:0000313" key="5">
    <source>
        <dbReference type="EMBL" id="KAG6952683.1"/>
    </source>
</evidence>
<sequence length="215" mass="23923">MVPTSSQICIILFTPVEDNMFTCTTCAKTYKKGNGYTNLLTHPRRTHIDYEQDAQEAAPKPAEPTSQCSSRRFILLAFSPVEPEEDLSAQSQFDLIADTMSRYNKPWEAIKFMVGDNSSVNQYIGSKEGAIPLIGCASHRFNLAVKDFLKGKDELITTVLLKDVAAFEAATKELQKSSLTMSAVCRLVDQVIKLYPFLKARLVSAKSHAGARKRH</sequence>
<keyword evidence="1" id="KW-0479">Metal-binding</keyword>
<evidence type="ECO:0000256" key="1">
    <source>
        <dbReference type="ARBA" id="ARBA00022723"/>
    </source>
</evidence>
<evidence type="ECO:0000256" key="2">
    <source>
        <dbReference type="ARBA" id="ARBA00022771"/>
    </source>
</evidence>
<dbReference type="Proteomes" id="UP000688947">
    <property type="component" value="Unassembled WGS sequence"/>
</dbReference>
<dbReference type="GO" id="GO:0003677">
    <property type="term" value="F:DNA binding"/>
    <property type="evidence" value="ECO:0007669"/>
    <property type="project" value="InterPro"/>
</dbReference>
<organism evidence="5 6">
    <name type="scientific">Phytophthora cactorum</name>
    <dbReference type="NCBI Taxonomy" id="29920"/>
    <lineage>
        <taxon>Eukaryota</taxon>
        <taxon>Sar</taxon>
        <taxon>Stramenopiles</taxon>
        <taxon>Oomycota</taxon>
        <taxon>Peronosporomycetes</taxon>
        <taxon>Peronosporales</taxon>
        <taxon>Peronosporaceae</taxon>
        <taxon>Phytophthora</taxon>
    </lineage>
</organism>
<keyword evidence="3" id="KW-0862">Zinc</keyword>
<accession>A0A8T1U4B1</accession>
<dbReference type="EMBL" id="JAENGZ010000896">
    <property type="protein sequence ID" value="KAG6952683.1"/>
    <property type="molecule type" value="Genomic_DNA"/>
</dbReference>
<dbReference type="GO" id="GO:0008270">
    <property type="term" value="F:zinc ion binding"/>
    <property type="evidence" value="ECO:0007669"/>
    <property type="project" value="UniProtKB-KW"/>
</dbReference>
<keyword evidence="2" id="KW-0863">Zinc-finger</keyword>
<dbReference type="PANTHER" id="PTHR40866:SF1">
    <property type="entry name" value="BED-TYPE DOMAIN-CONTAINING PROTEIN"/>
    <property type="match status" value="1"/>
</dbReference>
<dbReference type="Pfam" id="PF02892">
    <property type="entry name" value="zf-BED"/>
    <property type="match status" value="1"/>
</dbReference>
<proteinExistence type="predicted"/>